<name>A0AA38FLN1_TAXCH</name>
<dbReference type="AlphaFoldDB" id="A0AA38FLN1"/>
<sequence>VDVVHGDMEISDANRSELVDCYQYGTFGMKGGGVFLTEGEGCTIGICPNYSTLGGPFGQEDVENSNFQHCFHEVGGPVSSCTSSGMFHSQTGGDKVKDGCKLVDDVEGMLEVVLVRNDNDSN</sequence>
<reference evidence="1 2" key="1">
    <citation type="journal article" date="2021" name="Nat. Plants">
        <title>The Taxus genome provides insights into paclitaxel biosynthesis.</title>
        <authorList>
            <person name="Xiong X."/>
            <person name="Gou J."/>
            <person name="Liao Q."/>
            <person name="Li Y."/>
            <person name="Zhou Q."/>
            <person name="Bi G."/>
            <person name="Li C."/>
            <person name="Du R."/>
            <person name="Wang X."/>
            <person name="Sun T."/>
            <person name="Guo L."/>
            <person name="Liang H."/>
            <person name="Lu P."/>
            <person name="Wu Y."/>
            <person name="Zhang Z."/>
            <person name="Ro D.K."/>
            <person name="Shang Y."/>
            <person name="Huang S."/>
            <person name="Yan J."/>
        </authorList>
    </citation>
    <scope>NUCLEOTIDE SEQUENCE [LARGE SCALE GENOMIC DNA]</scope>
    <source>
        <strain evidence="1">Ta-2019</strain>
    </source>
</reference>
<feature type="non-terminal residue" evidence="1">
    <location>
        <position position="122"/>
    </location>
</feature>
<gene>
    <name evidence="1" type="ORF">KI387_010685</name>
</gene>
<keyword evidence="2" id="KW-1185">Reference proteome</keyword>
<comment type="caution">
    <text evidence="1">The sequence shown here is derived from an EMBL/GenBank/DDBJ whole genome shotgun (WGS) entry which is preliminary data.</text>
</comment>
<accession>A0AA38FLN1</accession>
<protein>
    <submittedName>
        <fullName evidence="1">Uncharacterized protein</fullName>
    </submittedName>
</protein>
<evidence type="ECO:0000313" key="1">
    <source>
        <dbReference type="EMBL" id="KAH9306281.1"/>
    </source>
</evidence>
<feature type="non-terminal residue" evidence="1">
    <location>
        <position position="1"/>
    </location>
</feature>
<dbReference type="Proteomes" id="UP000824469">
    <property type="component" value="Unassembled WGS sequence"/>
</dbReference>
<proteinExistence type="predicted"/>
<evidence type="ECO:0000313" key="2">
    <source>
        <dbReference type="Proteomes" id="UP000824469"/>
    </source>
</evidence>
<dbReference type="EMBL" id="JAHRHJ020000008">
    <property type="protein sequence ID" value="KAH9306281.1"/>
    <property type="molecule type" value="Genomic_DNA"/>
</dbReference>
<organism evidence="1 2">
    <name type="scientific">Taxus chinensis</name>
    <name type="common">Chinese yew</name>
    <name type="synonym">Taxus wallichiana var. chinensis</name>
    <dbReference type="NCBI Taxonomy" id="29808"/>
    <lineage>
        <taxon>Eukaryota</taxon>
        <taxon>Viridiplantae</taxon>
        <taxon>Streptophyta</taxon>
        <taxon>Embryophyta</taxon>
        <taxon>Tracheophyta</taxon>
        <taxon>Spermatophyta</taxon>
        <taxon>Pinopsida</taxon>
        <taxon>Pinidae</taxon>
        <taxon>Conifers II</taxon>
        <taxon>Cupressales</taxon>
        <taxon>Taxaceae</taxon>
        <taxon>Taxus</taxon>
    </lineage>
</organism>